<dbReference type="EMBL" id="SMKX01000155">
    <property type="protein sequence ID" value="TDD47266.1"/>
    <property type="molecule type" value="Genomic_DNA"/>
</dbReference>
<protein>
    <recommendedName>
        <fullName evidence="4">Transmembrane protein</fullName>
    </recommendedName>
</protein>
<feature type="transmembrane region" description="Helical" evidence="1">
    <location>
        <begin position="116"/>
        <end position="133"/>
    </location>
</feature>
<reference evidence="2 3" key="1">
    <citation type="submission" date="2019-03" db="EMBL/GenBank/DDBJ databases">
        <title>Draft genome sequences of novel Actinobacteria.</title>
        <authorList>
            <person name="Sahin N."/>
            <person name="Ay H."/>
            <person name="Saygin H."/>
        </authorList>
    </citation>
    <scope>NUCLEOTIDE SEQUENCE [LARGE SCALE GENOMIC DNA]</scope>
    <source>
        <strain evidence="2 3">JCM 13523</strain>
    </source>
</reference>
<dbReference type="RefSeq" id="WP_132175330.1">
    <property type="nucleotide sequence ID" value="NZ_SMKX01000155.1"/>
</dbReference>
<evidence type="ECO:0000313" key="2">
    <source>
        <dbReference type="EMBL" id="TDD47266.1"/>
    </source>
</evidence>
<proteinExistence type="predicted"/>
<keyword evidence="1" id="KW-0812">Transmembrane</keyword>
<name>A0A4R4YQ50_9ACTN</name>
<dbReference type="Proteomes" id="UP000295124">
    <property type="component" value="Unassembled WGS sequence"/>
</dbReference>
<feature type="transmembrane region" description="Helical" evidence="1">
    <location>
        <begin position="56"/>
        <end position="78"/>
    </location>
</feature>
<dbReference type="AlphaFoldDB" id="A0A4R4YQ50"/>
<evidence type="ECO:0000313" key="3">
    <source>
        <dbReference type="Proteomes" id="UP000295124"/>
    </source>
</evidence>
<gene>
    <name evidence="2" type="ORF">E1263_34895</name>
</gene>
<dbReference type="Pfam" id="PF19545">
    <property type="entry name" value="DUF6069"/>
    <property type="match status" value="1"/>
</dbReference>
<dbReference type="InterPro" id="IPR045713">
    <property type="entry name" value="DUF6069"/>
</dbReference>
<comment type="caution">
    <text evidence="2">The sequence shown here is derived from an EMBL/GenBank/DDBJ whole genome shotgun (WGS) entry which is preliminary data.</text>
</comment>
<sequence>MSTTTQPVTPTKRRTDRSRLLVVGAATIASAAWWAVLVPIAGLTLDANQGGTLQHVGLPAIAIASAALTFAGWALLAILERASRGARKAWTIVAAIACLLSLGSPLTGGIGLGAKLGLASFHLLVGAIVILGLRRTALSAQDRCYEDN</sequence>
<evidence type="ECO:0008006" key="4">
    <source>
        <dbReference type="Google" id="ProtNLM"/>
    </source>
</evidence>
<keyword evidence="3" id="KW-1185">Reference proteome</keyword>
<organism evidence="2 3">
    <name type="scientific">Kribbella antibiotica</name>
    <dbReference type="NCBI Taxonomy" id="190195"/>
    <lineage>
        <taxon>Bacteria</taxon>
        <taxon>Bacillati</taxon>
        <taxon>Actinomycetota</taxon>
        <taxon>Actinomycetes</taxon>
        <taxon>Propionibacteriales</taxon>
        <taxon>Kribbellaceae</taxon>
        <taxon>Kribbella</taxon>
    </lineage>
</organism>
<keyword evidence="1" id="KW-0472">Membrane</keyword>
<dbReference type="OrthoDB" id="5008026at2"/>
<feature type="transmembrane region" description="Helical" evidence="1">
    <location>
        <begin position="20"/>
        <end position="44"/>
    </location>
</feature>
<evidence type="ECO:0000256" key="1">
    <source>
        <dbReference type="SAM" id="Phobius"/>
    </source>
</evidence>
<feature type="transmembrane region" description="Helical" evidence="1">
    <location>
        <begin position="90"/>
        <end position="110"/>
    </location>
</feature>
<keyword evidence="1" id="KW-1133">Transmembrane helix</keyword>
<accession>A0A4R4YQ50</accession>